<feature type="chain" id="PRO_5026346341" evidence="2">
    <location>
        <begin position="26"/>
        <end position="636"/>
    </location>
</feature>
<dbReference type="InterPro" id="IPR026444">
    <property type="entry name" value="Secre_tail"/>
</dbReference>
<evidence type="ECO:0000256" key="2">
    <source>
        <dbReference type="SAM" id="SignalP"/>
    </source>
</evidence>
<dbReference type="Pfam" id="PF18962">
    <property type="entry name" value="Por_Secre_tail"/>
    <property type="match status" value="1"/>
</dbReference>
<accession>A0A6I4IF48</accession>
<protein>
    <submittedName>
        <fullName evidence="4">T9SS type A sorting domain-containing protein</fullName>
    </submittedName>
</protein>
<evidence type="ECO:0000313" key="4">
    <source>
        <dbReference type="EMBL" id="MVO08245.1"/>
    </source>
</evidence>
<organism evidence="4 5">
    <name type="scientific">Flavobacterium profundi</name>
    <dbReference type="NCBI Taxonomy" id="1774945"/>
    <lineage>
        <taxon>Bacteria</taxon>
        <taxon>Pseudomonadati</taxon>
        <taxon>Bacteroidota</taxon>
        <taxon>Flavobacteriia</taxon>
        <taxon>Flavobacteriales</taxon>
        <taxon>Flavobacteriaceae</taxon>
        <taxon>Flavobacterium</taxon>
    </lineage>
</organism>
<dbReference type="NCBIfam" id="TIGR04183">
    <property type="entry name" value="Por_Secre_tail"/>
    <property type="match status" value="1"/>
</dbReference>
<dbReference type="Proteomes" id="UP000431264">
    <property type="component" value="Unassembled WGS sequence"/>
</dbReference>
<dbReference type="RefSeq" id="WP_140996641.1">
    <property type="nucleotide sequence ID" value="NZ_VDCZ01000002.1"/>
</dbReference>
<keyword evidence="5" id="KW-1185">Reference proteome</keyword>
<name>A0A6I4IF48_9FLAO</name>
<keyword evidence="1 2" id="KW-0732">Signal</keyword>
<gene>
    <name evidence="4" type="ORF">GOQ30_03580</name>
</gene>
<dbReference type="EMBL" id="WQLW01000002">
    <property type="protein sequence ID" value="MVO08245.1"/>
    <property type="molecule type" value="Genomic_DNA"/>
</dbReference>
<sequence>MESRKKLKLLVLLCSLFLINMNVFSQNREESESIEISKEMFDRVKLWQEAGRNQRVPLDQYLQNYYETNDTVSLIVNKLRESSRSKKTACGCITLNVNSSYEMAPASGGVYYPYEDQGGLTTWARTNINGASSVQRLYLNSMDGNTDYEYSNIINNQTGSTTAHARMSFNYLCTNGSLLPEDCGCDKTIYIKSGYYGYGSVYTEVGGILNNRFSRGSVDDASVLVKIDQYQSTTDLAVLKAGSMLVSRWQHEQWNPQAWSNYLNLAASVTGVVVSVVGGAPLPPLGNIADQIAAAANTPTIIQLGSNDTNGTAEGNFAVNYDGGITLSPNHIVTVQMVSSTRVFAKGNKKYRSHVNRTSDFYISAVLPFNDSNPECCMEKYAKWVSASSGGYGVQAYGNTGLRNGISSHVTLWSPWNNLFDSNGDGNIDINTSIGYGNNSKECIVCGLDPITGMSVRANGLNINSNTRPAIFTWNGQMNVSNYVLYIYNASGVLIHTITTSSPPVTVNLAPGNYSFKVKANCENGSSTTSGLTNFEVKELYAEQDPRDLSFGKTGVSNQLILYPNPTKENTIIQVDKSEKILSYTIYDNTGMVVKTEKFTGEFNEKSIQLSDVRKGFYLITVETNKQVYKEKLIKE</sequence>
<evidence type="ECO:0000256" key="1">
    <source>
        <dbReference type="ARBA" id="ARBA00022729"/>
    </source>
</evidence>
<feature type="signal peptide" evidence="2">
    <location>
        <begin position="1"/>
        <end position="25"/>
    </location>
</feature>
<dbReference type="OrthoDB" id="9811934at2"/>
<proteinExistence type="predicted"/>
<comment type="caution">
    <text evidence="4">The sequence shown here is derived from an EMBL/GenBank/DDBJ whole genome shotgun (WGS) entry which is preliminary data.</text>
</comment>
<evidence type="ECO:0000313" key="5">
    <source>
        <dbReference type="Proteomes" id="UP000431264"/>
    </source>
</evidence>
<reference evidence="5" key="1">
    <citation type="submission" date="2019-05" db="EMBL/GenBank/DDBJ databases">
        <title>Flavobacterium profundi sp. nov., isolated from a deep-sea seamount.</title>
        <authorList>
            <person name="Zhang D.-C."/>
        </authorList>
    </citation>
    <scope>NUCLEOTIDE SEQUENCE [LARGE SCALE GENOMIC DNA]</scope>
    <source>
        <strain evidence="5">TP390</strain>
    </source>
</reference>
<dbReference type="AlphaFoldDB" id="A0A6I4IF48"/>
<evidence type="ECO:0000259" key="3">
    <source>
        <dbReference type="Pfam" id="PF18962"/>
    </source>
</evidence>
<feature type="domain" description="Secretion system C-terminal sorting" evidence="3">
    <location>
        <begin position="562"/>
        <end position="634"/>
    </location>
</feature>